<dbReference type="SUPFAM" id="SSF53098">
    <property type="entry name" value="Ribonuclease H-like"/>
    <property type="match status" value="1"/>
</dbReference>
<gene>
    <name evidence="1" type="ORF">Sradi_6827900</name>
</gene>
<dbReference type="GO" id="GO:0003676">
    <property type="term" value="F:nucleic acid binding"/>
    <property type="evidence" value="ECO:0007669"/>
    <property type="project" value="InterPro"/>
</dbReference>
<organism evidence="1">
    <name type="scientific">Sesamum radiatum</name>
    <name type="common">Black benniseed</name>
    <dbReference type="NCBI Taxonomy" id="300843"/>
    <lineage>
        <taxon>Eukaryota</taxon>
        <taxon>Viridiplantae</taxon>
        <taxon>Streptophyta</taxon>
        <taxon>Embryophyta</taxon>
        <taxon>Tracheophyta</taxon>
        <taxon>Spermatophyta</taxon>
        <taxon>Magnoliopsida</taxon>
        <taxon>eudicotyledons</taxon>
        <taxon>Gunneridae</taxon>
        <taxon>Pentapetalae</taxon>
        <taxon>asterids</taxon>
        <taxon>lamiids</taxon>
        <taxon>Lamiales</taxon>
        <taxon>Pedaliaceae</taxon>
        <taxon>Sesamum</taxon>
    </lineage>
</organism>
<reference evidence="1" key="1">
    <citation type="submission" date="2020-06" db="EMBL/GenBank/DDBJ databases">
        <authorList>
            <person name="Li T."/>
            <person name="Hu X."/>
            <person name="Zhang T."/>
            <person name="Song X."/>
            <person name="Zhang H."/>
            <person name="Dai N."/>
            <person name="Sheng W."/>
            <person name="Hou X."/>
            <person name="Wei L."/>
        </authorList>
    </citation>
    <scope>NUCLEOTIDE SEQUENCE</scope>
    <source>
        <strain evidence="1">G02</strain>
        <tissue evidence="1">Leaf</tissue>
    </source>
</reference>
<dbReference type="InterPro" id="IPR036397">
    <property type="entry name" value="RNaseH_sf"/>
</dbReference>
<dbReference type="PANTHER" id="PTHR48475:SF2">
    <property type="entry name" value="RIBONUCLEASE H"/>
    <property type="match status" value="1"/>
</dbReference>
<dbReference type="InterPro" id="IPR012337">
    <property type="entry name" value="RNaseH-like_sf"/>
</dbReference>
<comment type="caution">
    <text evidence="1">The sequence shown here is derived from an EMBL/GenBank/DDBJ whole genome shotgun (WGS) entry which is preliminary data.</text>
</comment>
<dbReference type="AlphaFoldDB" id="A0AAW2JVV1"/>
<dbReference type="EMBL" id="JACGWJ010000032">
    <property type="protein sequence ID" value="KAL0297758.1"/>
    <property type="molecule type" value="Genomic_DNA"/>
</dbReference>
<dbReference type="PANTHER" id="PTHR48475">
    <property type="entry name" value="RIBONUCLEASE H"/>
    <property type="match status" value="1"/>
</dbReference>
<name>A0AAW2JVV1_SESRA</name>
<protein>
    <submittedName>
        <fullName evidence="1">Uncharacterized protein</fullName>
    </submittedName>
</protein>
<accession>A0AAW2JVV1</accession>
<proteinExistence type="predicted"/>
<reference evidence="1" key="2">
    <citation type="journal article" date="2024" name="Plant">
        <title>Genomic evolution and insights into agronomic trait innovations of Sesamum species.</title>
        <authorList>
            <person name="Miao H."/>
            <person name="Wang L."/>
            <person name="Qu L."/>
            <person name="Liu H."/>
            <person name="Sun Y."/>
            <person name="Le M."/>
            <person name="Wang Q."/>
            <person name="Wei S."/>
            <person name="Zheng Y."/>
            <person name="Lin W."/>
            <person name="Duan Y."/>
            <person name="Cao H."/>
            <person name="Xiong S."/>
            <person name="Wang X."/>
            <person name="Wei L."/>
            <person name="Li C."/>
            <person name="Ma Q."/>
            <person name="Ju M."/>
            <person name="Zhao R."/>
            <person name="Li G."/>
            <person name="Mu C."/>
            <person name="Tian Q."/>
            <person name="Mei H."/>
            <person name="Zhang T."/>
            <person name="Gao T."/>
            <person name="Zhang H."/>
        </authorList>
    </citation>
    <scope>NUCLEOTIDE SEQUENCE</scope>
    <source>
        <strain evidence="1">G02</strain>
    </source>
</reference>
<sequence>MRLNMKPSLQIETDWWKPLVDYLIEGILPANEVEATRLKSRATRFALLNGILYKHSFSQLYHRCLSMEEGRNVLKEIYEGSCGSHDWRIQDRYVEQGIQQRFTSVAYPQANWQIEITNQILVQGIKTKLAQSGGQWVDALPGVL</sequence>
<dbReference type="Gene3D" id="3.30.420.10">
    <property type="entry name" value="Ribonuclease H-like superfamily/Ribonuclease H"/>
    <property type="match status" value="1"/>
</dbReference>
<evidence type="ECO:0000313" key="1">
    <source>
        <dbReference type="EMBL" id="KAL0297758.1"/>
    </source>
</evidence>